<keyword evidence="2" id="KW-1185">Reference proteome</keyword>
<dbReference type="EMBL" id="BJNW01000010">
    <property type="protein sequence ID" value="GEC99250.1"/>
    <property type="molecule type" value="Genomic_DNA"/>
</dbReference>
<evidence type="ECO:0000313" key="2">
    <source>
        <dbReference type="Proteomes" id="UP000315730"/>
    </source>
</evidence>
<dbReference type="Proteomes" id="UP000315730">
    <property type="component" value="Unassembled WGS sequence"/>
</dbReference>
<dbReference type="AlphaFoldDB" id="A0A4Y4D914"/>
<protein>
    <submittedName>
        <fullName evidence="1">Uncharacterized protein</fullName>
    </submittedName>
</protein>
<sequence>MQGAFEGCPPERPGRLLEPCGNARPRWMVVTAVRATGRGTEPGSQAHLSTTLSLRAHWRGPLECQHPHPQETP</sequence>
<evidence type="ECO:0000313" key="1">
    <source>
        <dbReference type="EMBL" id="GEC99250.1"/>
    </source>
</evidence>
<name>A0A4Y4D914_KOCVA</name>
<proteinExistence type="predicted"/>
<accession>A0A4Y4D914</accession>
<gene>
    <name evidence="1" type="ORF">KVA01_14050</name>
</gene>
<reference evidence="1 2" key="1">
    <citation type="submission" date="2019-06" db="EMBL/GenBank/DDBJ databases">
        <title>Whole genome shotgun sequence of Kocuria varians NBRC 15358.</title>
        <authorList>
            <person name="Hosoyama A."/>
            <person name="Uohara A."/>
            <person name="Ohji S."/>
            <person name="Ichikawa N."/>
        </authorList>
    </citation>
    <scope>NUCLEOTIDE SEQUENCE [LARGE SCALE GENOMIC DNA]</scope>
    <source>
        <strain evidence="1 2">NBRC 15358</strain>
    </source>
</reference>
<comment type="caution">
    <text evidence="1">The sequence shown here is derived from an EMBL/GenBank/DDBJ whole genome shotgun (WGS) entry which is preliminary data.</text>
</comment>
<organism evidence="1 2">
    <name type="scientific">Kocuria varians</name>
    <name type="common">Micrococcus varians</name>
    <dbReference type="NCBI Taxonomy" id="1272"/>
    <lineage>
        <taxon>Bacteria</taxon>
        <taxon>Bacillati</taxon>
        <taxon>Actinomycetota</taxon>
        <taxon>Actinomycetes</taxon>
        <taxon>Micrococcales</taxon>
        <taxon>Micrococcaceae</taxon>
        <taxon>Kocuria</taxon>
    </lineage>
</organism>